<accession>A0A1Y5FAR0</accession>
<reference evidence="3" key="1">
    <citation type="journal article" date="2017" name="Proc. Natl. Acad. Sci. U.S.A.">
        <title>Simulation of Deepwater Horizon oil plume reveals substrate specialization within a complex community of hydrocarbon-degraders.</title>
        <authorList>
            <person name="Hu P."/>
            <person name="Dubinsky E.A."/>
            <person name="Probst A.J."/>
            <person name="Wang J."/>
            <person name="Sieber C.M.K."/>
            <person name="Tom L.M."/>
            <person name="Gardinali P."/>
            <person name="Banfield J.F."/>
            <person name="Atlas R.M."/>
            <person name="Andersen G.L."/>
        </authorList>
    </citation>
    <scope>NUCLEOTIDE SEQUENCE [LARGE SCALE GENOMIC DNA]</scope>
</reference>
<proteinExistence type="predicted"/>
<evidence type="ECO:0000313" key="2">
    <source>
        <dbReference type="EMBL" id="OUR98759.1"/>
    </source>
</evidence>
<dbReference type="EMBL" id="MAAO01000004">
    <property type="protein sequence ID" value="OUR98759.1"/>
    <property type="molecule type" value="Genomic_DNA"/>
</dbReference>
<gene>
    <name evidence="2" type="ORF">A9Q84_04930</name>
</gene>
<organism evidence="2 3">
    <name type="scientific">Halobacteriovorax marinus</name>
    <dbReference type="NCBI Taxonomy" id="97084"/>
    <lineage>
        <taxon>Bacteria</taxon>
        <taxon>Pseudomonadati</taxon>
        <taxon>Bdellovibrionota</taxon>
        <taxon>Bacteriovoracia</taxon>
        <taxon>Bacteriovoracales</taxon>
        <taxon>Halobacteriovoraceae</taxon>
        <taxon>Halobacteriovorax</taxon>
    </lineage>
</organism>
<keyword evidence="1" id="KW-0732">Signal</keyword>
<evidence type="ECO:0000256" key="1">
    <source>
        <dbReference type="SAM" id="SignalP"/>
    </source>
</evidence>
<feature type="signal peptide" evidence="1">
    <location>
        <begin position="1"/>
        <end position="21"/>
    </location>
</feature>
<dbReference type="Proteomes" id="UP000196531">
    <property type="component" value="Unassembled WGS sequence"/>
</dbReference>
<evidence type="ECO:0000313" key="3">
    <source>
        <dbReference type="Proteomes" id="UP000196531"/>
    </source>
</evidence>
<name>A0A1Y5FAR0_9BACT</name>
<comment type="caution">
    <text evidence="2">The sequence shown here is derived from an EMBL/GenBank/DDBJ whole genome shotgun (WGS) entry which is preliminary data.</text>
</comment>
<protein>
    <recommendedName>
        <fullName evidence="4">Secreted protein</fullName>
    </recommendedName>
</protein>
<sequence length="113" mass="12669">MKQTLLILTFLLFTSANSVNATESVEVRDFNEAMVMAEFCGSACFKSNDGDLVELSEMNCLERENVLMNSIDILEMNEQNMALKGQELEELIPRVKNRISIILTSLDLDCSAI</sequence>
<dbReference type="AlphaFoldDB" id="A0A1Y5FAR0"/>
<evidence type="ECO:0008006" key="4">
    <source>
        <dbReference type="Google" id="ProtNLM"/>
    </source>
</evidence>
<feature type="chain" id="PRO_5012779972" description="Secreted protein" evidence="1">
    <location>
        <begin position="22"/>
        <end position="113"/>
    </location>
</feature>